<evidence type="ECO:0000313" key="2">
    <source>
        <dbReference type="Proteomes" id="UP000265520"/>
    </source>
</evidence>
<sequence>NGSGSVVIGVKFGMEDYGSILATVIGRELKPLDVRTNSEPD</sequence>
<evidence type="ECO:0000313" key="1">
    <source>
        <dbReference type="EMBL" id="MCI35392.1"/>
    </source>
</evidence>
<feature type="non-terminal residue" evidence="1">
    <location>
        <position position="1"/>
    </location>
</feature>
<keyword evidence="2" id="KW-1185">Reference proteome</keyword>
<dbReference type="EMBL" id="LXQA010222903">
    <property type="protein sequence ID" value="MCI35392.1"/>
    <property type="molecule type" value="Genomic_DNA"/>
</dbReference>
<comment type="caution">
    <text evidence="1">The sequence shown here is derived from an EMBL/GenBank/DDBJ whole genome shotgun (WGS) entry which is preliminary data.</text>
</comment>
<protein>
    <submittedName>
        <fullName evidence="1">Uncharacterized protein</fullName>
    </submittedName>
</protein>
<accession>A0A392RGY5</accession>
<dbReference type="Proteomes" id="UP000265520">
    <property type="component" value="Unassembled WGS sequence"/>
</dbReference>
<name>A0A392RGY5_9FABA</name>
<dbReference type="AlphaFoldDB" id="A0A392RGY5"/>
<reference evidence="1 2" key="1">
    <citation type="journal article" date="2018" name="Front. Plant Sci.">
        <title>Red Clover (Trifolium pratense) and Zigzag Clover (T. medium) - A Picture of Genomic Similarities and Differences.</title>
        <authorList>
            <person name="Dluhosova J."/>
            <person name="Istvanek J."/>
            <person name="Nedelnik J."/>
            <person name="Repkova J."/>
        </authorList>
    </citation>
    <scope>NUCLEOTIDE SEQUENCE [LARGE SCALE GENOMIC DNA]</scope>
    <source>
        <strain evidence="2">cv. 10/8</strain>
        <tissue evidence="1">Leaf</tissue>
    </source>
</reference>
<proteinExistence type="predicted"/>
<organism evidence="1 2">
    <name type="scientific">Trifolium medium</name>
    <dbReference type="NCBI Taxonomy" id="97028"/>
    <lineage>
        <taxon>Eukaryota</taxon>
        <taxon>Viridiplantae</taxon>
        <taxon>Streptophyta</taxon>
        <taxon>Embryophyta</taxon>
        <taxon>Tracheophyta</taxon>
        <taxon>Spermatophyta</taxon>
        <taxon>Magnoliopsida</taxon>
        <taxon>eudicotyledons</taxon>
        <taxon>Gunneridae</taxon>
        <taxon>Pentapetalae</taxon>
        <taxon>rosids</taxon>
        <taxon>fabids</taxon>
        <taxon>Fabales</taxon>
        <taxon>Fabaceae</taxon>
        <taxon>Papilionoideae</taxon>
        <taxon>50 kb inversion clade</taxon>
        <taxon>NPAAA clade</taxon>
        <taxon>Hologalegina</taxon>
        <taxon>IRL clade</taxon>
        <taxon>Trifolieae</taxon>
        <taxon>Trifolium</taxon>
    </lineage>
</organism>